<reference evidence="1" key="1">
    <citation type="journal article" date="2014" name="Front. Microbiol.">
        <title>High frequency of phylogenetically diverse reductive dehalogenase-homologous genes in deep subseafloor sedimentary metagenomes.</title>
        <authorList>
            <person name="Kawai M."/>
            <person name="Futagami T."/>
            <person name="Toyoda A."/>
            <person name="Takaki Y."/>
            <person name="Nishi S."/>
            <person name="Hori S."/>
            <person name="Arai W."/>
            <person name="Tsubouchi T."/>
            <person name="Morono Y."/>
            <person name="Uchiyama I."/>
            <person name="Ito T."/>
            <person name="Fujiyama A."/>
            <person name="Inagaki F."/>
            <person name="Takami H."/>
        </authorList>
    </citation>
    <scope>NUCLEOTIDE SEQUENCE</scope>
    <source>
        <strain evidence="1">Expedition CK06-06</strain>
    </source>
</reference>
<organism evidence="1">
    <name type="scientific">marine sediment metagenome</name>
    <dbReference type="NCBI Taxonomy" id="412755"/>
    <lineage>
        <taxon>unclassified sequences</taxon>
        <taxon>metagenomes</taxon>
        <taxon>ecological metagenomes</taxon>
    </lineage>
</organism>
<dbReference type="AlphaFoldDB" id="X0V7B7"/>
<sequence>MKRKKWSREKIVDRILELPELEIKNINKVFTRLLEGETFTPAEMVKMGRNGCDSVPVKKAAAVRCAESNDLA</sequence>
<protein>
    <submittedName>
        <fullName evidence="1">Uncharacterized protein</fullName>
    </submittedName>
</protein>
<name>X0V7B7_9ZZZZ</name>
<accession>X0V7B7</accession>
<dbReference type="EMBL" id="BARS01038777">
    <property type="protein sequence ID" value="GAG14054.1"/>
    <property type="molecule type" value="Genomic_DNA"/>
</dbReference>
<comment type="caution">
    <text evidence="1">The sequence shown here is derived from an EMBL/GenBank/DDBJ whole genome shotgun (WGS) entry which is preliminary data.</text>
</comment>
<gene>
    <name evidence="1" type="ORF">S01H1_59286</name>
</gene>
<evidence type="ECO:0000313" key="1">
    <source>
        <dbReference type="EMBL" id="GAG14054.1"/>
    </source>
</evidence>
<proteinExistence type="predicted"/>